<keyword evidence="1" id="KW-0812">Transmembrane</keyword>
<dbReference type="EMBL" id="KZ679006">
    <property type="protein sequence ID" value="PSS27575.1"/>
    <property type="molecule type" value="Genomic_DNA"/>
</dbReference>
<evidence type="ECO:0000313" key="3">
    <source>
        <dbReference type="Proteomes" id="UP000241818"/>
    </source>
</evidence>
<gene>
    <name evidence="2" type="ORF">M430DRAFT_155783</name>
</gene>
<dbReference type="RefSeq" id="XP_024725100.1">
    <property type="nucleotide sequence ID" value="XM_024863281.1"/>
</dbReference>
<evidence type="ECO:0000313" key="2">
    <source>
        <dbReference type="EMBL" id="PSS27575.1"/>
    </source>
</evidence>
<evidence type="ECO:0000256" key="1">
    <source>
        <dbReference type="SAM" id="Phobius"/>
    </source>
</evidence>
<keyword evidence="1" id="KW-0472">Membrane</keyword>
<sequence length="94" mass="10290">MSFIWASSGPRSQQYSLYILPGVASPRPHLLPRPTTSTLQPSLRNSYVRRLGGLYGVSSSSRARQRLVELLVLASGVSCIVATLRCLLWTGSSR</sequence>
<accession>A0A2T3BDW0</accession>
<dbReference type="GeneID" id="36571362"/>
<dbReference type="Proteomes" id="UP000241818">
    <property type="component" value="Unassembled WGS sequence"/>
</dbReference>
<protein>
    <submittedName>
        <fullName evidence="2">Uncharacterized protein</fullName>
    </submittedName>
</protein>
<dbReference type="AlphaFoldDB" id="A0A2T3BDW0"/>
<name>A0A2T3BDW0_AMORE</name>
<feature type="transmembrane region" description="Helical" evidence="1">
    <location>
        <begin position="70"/>
        <end position="91"/>
    </location>
</feature>
<organism evidence="2 3">
    <name type="scientific">Amorphotheca resinae ATCC 22711</name>
    <dbReference type="NCBI Taxonomy" id="857342"/>
    <lineage>
        <taxon>Eukaryota</taxon>
        <taxon>Fungi</taxon>
        <taxon>Dikarya</taxon>
        <taxon>Ascomycota</taxon>
        <taxon>Pezizomycotina</taxon>
        <taxon>Leotiomycetes</taxon>
        <taxon>Helotiales</taxon>
        <taxon>Amorphothecaceae</taxon>
        <taxon>Amorphotheca</taxon>
    </lineage>
</organism>
<proteinExistence type="predicted"/>
<keyword evidence="1" id="KW-1133">Transmembrane helix</keyword>
<dbReference type="InParanoid" id="A0A2T3BDW0"/>
<keyword evidence="3" id="KW-1185">Reference proteome</keyword>
<reference evidence="2 3" key="1">
    <citation type="journal article" date="2018" name="New Phytol.">
        <title>Comparative genomics and transcriptomics depict ericoid mycorrhizal fungi as versatile saprotrophs and plant mutualists.</title>
        <authorList>
            <person name="Martino E."/>
            <person name="Morin E."/>
            <person name="Grelet G.A."/>
            <person name="Kuo A."/>
            <person name="Kohler A."/>
            <person name="Daghino S."/>
            <person name="Barry K.W."/>
            <person name="Cichocki N."/>
            <person name="Clum A."/>
            <person name="Dockter R.B."/>
            <person name="Hainaut M."/>
            <person name="Kuo R.C."/>
            <person name="LaButti K."/>
            <person name="Lindahl B.D."/>
            <person name="Lindquist E.A."/>
            <person name="Lipzen A."/>
            <person name="Khouja H.R."/>
            <person name="Magnuson J."/>
            <person name="Murat C."/>
            <person name="Ohm R.A."/>
            <person name="Singer S.W."/>
            <person name="Spatafora J.W."/>
            <person name="Wang M."/>
            <person name="Veneault-Fourrey C."/>
            <person name="Henrissat B."/>
            <person name="Grigoriev I.V."/>
            <person name="Martin F.M."/>
            <person name="Perotto S."/>
        </authorList>
    </citation>
    <scope>NUCLEOTIDE SEQUENCE [LARGE SCALE GENOMIC DNA]</scope>
    <source>
        <strain evidence="2 3">ATCC 22711</strain>
    </source>
</reference>